<keyword evidence="2" id="KW-0328">Glycosyltransferase</keyword>
<keyword evidence="6" id="KW-1185">Reference proteome</keyword>
<dbReference type="Gene3D" id="3.90.550.10">
    <property type="entry name" value="Spore Coat Polysaccharide Biosynthesis Protein SpsA, Chain A"/>
    <property type="match status" value="1"/>
</dbReference>
<evidence type="ECO:0000313" key="5">
    <source>
        <dbReference type="EMBL" id="TFZ06837.1"/>
    </source>
</evidence>
<gene>
    <name evidence="5" type="ORF">EZ313_09500</name>
</gene>
<feature type="domain" description="Glycosyltransferase 2-like" evidence="4">
    <location>
        <begin position="46"/>
        <end position="221"/>
    </location>
</feature>
<evidence type="ECO:0000313" key="6">
    <source>
        <dbReference type="Proteomes" id="UP000298180"/>
    </source>
</evidence>
<organism evidence="5 6">
    <name type="scientific">Ramlibacter henchirensis</name>
    <dbReference type="NCBI Taxonomy" id="204072"/>
    <lineage>
        <taxon>Bacteria</taxon>
        <taxon>Pseudomonadati</taxon>
        <taxon>Pseudomonadota</taxon>
        <taxon>Betaproteobacteria</taxon>
        <taxon>Burkholderiales</taxon>
        <taxon>Comamonadaceae</taxon>
        <taxon>Ramlibacter</taxon>
    </lineage>
</organism>
<dbReference type="Gene3D" id="3.40.50.2000">
    <property type="entry name" value="Glycogen Phosphorylase B"/>
    <property type="match status" value="1"/>
</dbReference>
<dbReference type="EMBL" id="SMLM01000001">
    <property type="protein sequence ID" value="TFZ06837.1"/>
    <property type="molecule type" value="Genomic_DNA"/>
</dbReference>
<protein>
    <submittedName>
        <fullName evidence="5">Glycosyltransferase</fullName>
    </submittedName>
</protein>
<dbReference type="PANTHER" id="PTHR43179:SF12">
    <property type="entry name" value="GALACTOFURANOSYLTRANSFERASE GLFT2"/>
    <property type="match status" value="1"/>
</dbReference>
<evidence type="ECO:0000256" key="1">
    <source>
        <dbReference type="ARBA" id="ARBA00006739"/>
    </source>
</evidence>
<dbReference type="Proteomes" id="UP000298180">
    <property type="component" value="Unassembled WGS sequence"/>
</dbReference>
<dbReference type="SUPFAM" id="SSF53448">
    <property type="entry name" value="Nucleotide-diphospho-sugar transferases"/>
    <property type="match status" value="1"/>
</dbReference>
<comment type="similarity">
    <text evidence="1">Belongs to the glycosyltransferase 2 family.</text>
</comment>
<keyword evidence="3 5" id="KW-0808">Transferase</keyword>
<proteinExistence type="inferred from homology"/>
<dbReference type="GO" id="GO:0016757">
    <property type="term" value="F:glycosyltransferase activity"/>
    <property type="evidence" value="ECO:0007669"/>
    <property type="project" value="UniProtKB-KW"/>
</dbReference>
<dbReference type="InterPro" id="IPR029044">
    <property type="entry name" value="Nucleotide-diphossugar_trans"/>
</dbReference>
<dbReference type="SUPFAM" id="SSF53756">
    <property type="entry name" value="UDP-Glycosyltransferase/glycogen phosphorylase"/>
    <property type="match status" value="1"/>
</dbReference>
<comment type="caution">
    <text evidence="5">The sequence shown here is derived from an EMBL/GenBank/DDBJ whole genome shotgun (WGS) entry which is preliminary data.</text>
</comment>
<evidence type="ECO:0000256" key="3">
    <source>
        <dbReference type="ARBA" id="ARBA00022679"/>
    </source>
</evidence>
<dbReference type="OrthoDB" id="9790457at2"/>
<reference evidence="5 6" key="1">
    <citation type="submission" date="2019-03" db="EMBL/GenBank/DDBJ databases">
        <title>Ramlibacter henchirensis DSM 14656, whole genome shotgun sequence.</title>
        <authorList>
            <person name="Zhang X."/>
            <person name="Feng G."/>
            <person name="Zhu H."/>
        </authorList>
    </citation>
    <scope>NUCLEOTIDE SEQUENCE [LARGE SCALE GENOMIC DNA]</scope>
    <source>
        <strain evidence="5 6">DSM 14656</strain>
    </source>
</reference>
<sequence>MQPRLRSMTSFFSSPKREFGRLVGRARSAPALQPRPVQPNANPVDVIVPVYRGLADTRLCIDSVLASPVCTPYRLVVINDASPDPEITAWLRERAAADRRIVLLENSENLGFVGTVNRGMALNPSSDVVLLNSDTEVANDWLDRMRAAAYGDARVASVTPLSTNATICSYPRFCRDNRMPAGYTTARLDGLCARTNPGLVIDVPTGVGFCMYIRRDCLQEIGLFDTENFGKGYGEENDFCQRAAAAGWRNLHLLDTFVLHTGGVSFGVSKRPREEAAMQTMRRLHPNYEGDILAFIRADPARPARLAMDVARITECGLPVVLAVTHDRSGGTMRHVGELAKHLADQAIFLVLTPASGRRVLLRLAGDAEEFELAFRLPDQYERLCDVLRALGVRHVHFHHLIGHDPSIRDLPRVLGLAYDFTAHDYYSYCTWISLTGRRDRYVGELAAGQCRCCPPDMAAPGGAGTVAQWRAANAELLRGARHVFVPSHDAARRISGFAPGARVVVVGHTDIPPDADLPQPQPAVRAQHAPLRVVVVGALSRIKGADVLEATAHEAARRRAPIEFHVLGHVYRPLRSRPSAYLTVHGKYEEEDLAQLLAKLDPDLAWFPAQSPETYCYTLSAVLKAGLPVVVPDLGAFPERVQGRAWSWIRPWNSSPTQWLDDFIAIHHRHFMPGIAPALPERQSCCQDSPPQQRVAWSYGRDYLLNLGAAAGRHAPLRAADLEPFLFRRRMTPRLRLLAVLDYVRTRPVLSSVAQSVPTRWRQRVSDWLSA</sequence>
<evidence type="ECO:0000256" key="2">
    <source>
        <dbReference type="ARBA" id="ARBA00022676"/>
    </source>
</evidence>
<dbReference type="Pfam" id="PF00535">
    <property type="entry name" value="Glycos_transf_2"/>
    <property type="match status" value="1"/>
</dbReference>
<dbReference type="PANTHER" id="PTHR43179">
    <property type="entry name" value="RHAMNOSYLTRANSFERASE WBBL"/>
    <property type="match status" value="1"/>
</dbReference>
<name>A0A4Z0C518_9BURK</name>
<dbReference type="InterPro" id="IPR001173">
    <property type="entry name" value="Glyco_trans_2-like"/>
</dbReference>
<dbReference type="AlphaFoldDB" id="A0A4Z0C518"/>
<evidence type="ECO:0000259" key="4">
    <source>
        <dbReference type="Pfam" id="PF00535"/>
    </source>
</evidence>
<accession>A0A4Z0C518</accession>